<dbReference type="Pfam" id="PF12804">
    <property type="entry name" value="NTP_transf_3"/>
    <property type="match status" value="1"/>
</dbReference>
<proteinExistence type="predicted"/>
<dbReference type="PANTHER" id="PTHR43777">
    <property type="entry name" value="MOLYBDENUM COFACTOR CYTIDYLYLTRANSFERASE"/>
    <property type="match status" value="1"/>
</dbReference>
<dbReference type="SUPFAM" id="SSF53448">
    <property type="entry name" value="Nucleotide-diphospho-sugar transferases"/>
    <property type="match status" value="1"/>
</dbReference>
<protein>
    <submittedName>
        <fullName evidence="2">Uncharacterized MobA-related protein</fullName>
    </submittedName>
</protein>
<dbReference type="InterPro" id="IPR025877">
    <property type="entry name" value="MobA-like_NTP_Trfase"/>
</dbReference>
<dbReference type="GO" id="GO:0016779">
    <property type="term" value="F:nucleotidyltransferase activity"/>
    <property type="evidence" value="ECO:0007669"/>
    <property type="project" value="UniProtKB-ARBA"/>
</dbReference>
<dbReference type="CDD" id="cd04182">
    <property type="entry name" value="GT_2_like_f"/>
    <property type="match status" value="1"/>
</dbReference>
<dbReference type="InterPro" id="IPR029044">
    <property type="entry name" value="Nucleotide-diphossugar_trans"/>
</dbReference>
<evidence type="ECO:0000259" key="1">
    <source>
        <dbReference type="Pfam" id="PF12804"/>
    </source>
</evidence>
<dbReference type="PANTHER" id="PTHR43777:SF1">
    <property type="entry name" value="MOLYBDENUM COFACTOR CYTIDYLYLTRANSFERASE"/>
    <property type="match status" value="1"/>
</dbReference>
<accession>E7C4D4</accession>
<organism evidence="2">
    <name type="scientific">uncultured actinobacterium HF0200_46I24</name>
    <dbReference type="NCBI Taxonomy" id="723602"/>
    <lineage>
        <taxon>Bacteria</taxon>
        <taxon>Bacillati</taxon>
        <taxon>Actinomycetota</taxon>
        <taxon>Actinomycetes</taxon>
        <taxon>marine Actinobacteria clade</taxon>
        <taxon>environmental samples</taxon>
    </lineage>
</organism>
<feature type="domain" description="MobA-like NTP transferase" evidence="1">
    <location>
        <begin position="6"/>
        <end position="114"/>
    </location>
</feature>
<reference evidence="2" key="1">
    <citation type="submission" date="2010-01" db="EMBL/GenBank/DDBJ databases">
        <title>Genome fragments of uncultured bacteria from the North Pacific subtropical Gyre.</title>
        <authorList>
            <person name="Pham V.D."/>
            <person name="Delong E.F."/>
        </authorList>
    </citation>
    <scope>NUCLEOTIDE SEQUENCE</scope>
</reference>
<dbReference type="AlphaFoldDB" id="E7C4D4"/>
<dbReference type="Gene3D" id="3.90.550.10">
    <property type="entry name" value="Spore Coat Polysaccharide Biosynthesis Protein SpsA, Chain A"/>
    <property type="match status" value="1"/>
</dbReference>
<sequence length="115" mass="12881">MSAIDCIITAAGLSSRMGQWKMMLPWEQGTILDTSIKNALQFCSRIILVTGYRGNELHERYANQSNITIIHNPDYAQGLLTSVKAAVPAVQTEHCFLTHGDMPTLTIDIFRKIWS</sequence>
<evidence type="ECO:0000313" key="2">
    <source>
        <dbReference type="EMBL" id="ADI22308.1"/>
    </source>
</evidence>
<name>E7C4D4_9ACTN</name>
<dbReference type="EMBL" id="GU567981">
    <property type="protein sequence ID" value="ADI22308.1"/>
    <property type="molecule type" value="Genomic_DNA"/>
</dbReference>